<dbReference type="EMBL" id="MHCP01000030">
    <property type="protein sequence ID" value="OGY22872.1"/>
    <property type="molecule type" value="Genomic_DNA"/>
</dbReference>
<proteinExistence type="predicted"/>
<keyword evidence="2" id="KW-1133">Transmembrane helix</keyword>
<dbReference type="Pfam" id="PF00884">
    <property type="entry name" value="Sulfatase"/>
    <property type="match status" value="1"/>
</dbReference>
<evidence type="ECO:0000313" key="5">
    <source>
        <dbReference type="Proteomes" id="UP000176631"/>
    </source>
</evidence>
<dbReference type="InterPro" id="IPR000917">
    <property type="entry name" value="Sulfatase_N"/>
</dbReference>
<evidence type="ECO:0000256" key="2">
    <source>
        <dbReference type="SAM" id="Phobius"/>
    </source>
</evidence>
<dbReference type="Proteomes" id="UP000176631">
    <property type="component" value="Unassembled WGS sequence"/>
</dbReference>
<organism evidence="4 5">
    <name type="scientific">Candidatus Woykebacteria bacterium RBG_13_40_15</name>
    <dbReference type="NCBI Taxonomy" id="1802593"/>
    <lineage>
        <taxon>Bacteria</taxon>
        <taxon>Candidatus Woykeibacteriota</taxon>
    </lineage>
</organism>
<gene>
    <name evidence="4" type="ORF">A2172_02940</name>
</gene>
<dbReference type="InterPro" id="IPR017850">
    <property type="entry name" value="Alkaline_phosphatase_core_sf"/>
</dbReference>
<feature type="domain" description="Sulfatase N-terminal" evidence="3">
    <location>
        <begin position="202"/>
        <end position="460"/>
    </location>
</feature>
<dbReference type="SUPFAM" id="SSF53649">
    <property type="entry name" value="Alkaline phosphatase-like"/>
    <property type="match status" value="1"/>
</dbReference>
<feature type="transmembrane region" description="Helical" evidence="2">
    <location>
        <begin position="154"/>
        <end position="175"/>
    </location>
</feature>
<evidence type="ECO:0000313" key="4">
    <source>
        <dbReference type="EMBL" id="OGY22872.1"/>
    </source>
</evidence>
<keyword evidence="1" id="KW-0175">Coiled coil</keyword>
<feature type="transmembrane region" description="Helical" evidence="2">
    <location>
        <begin position="28"/>
        <end position="47"/>
    </location>
</feature>
<feature type="transmembrane region" description="Helical" evidence="2">
    <location>
        <begin position="125"/>
        <end position="142"/>
    </location>
</feature>
<keyword evidence="2" id="KW-0812">Transmembrane</keyword>
<keyword evidence="2" id="KW-0472">Membrane</keyword>
<feature type="transmembrane region" description="Helical" evidence="2">
    <location>
        <begin position="88"/>
        <end position="105"/>
    </location>
</feature>
<sequence length="537" mass="61682">MTRTQNRIKTSYNYSQILKGAQSFGNKILSFPFHPFLFALFPILFFYSINIKEAIFSEAIPVLAISIVATAVLFAIFSFSVKNVQKSAILLSTIILEFFSYGHASKVIGTINFKLFIFPIGNDKILFSICVLVLAVVIYFLFAKRLSYFKATRVLNIISIILVSISLFNIISYHLSQRDFNLPIQKTKILGQSTVSNNKPDIYYIILDRYAGEKTLKSYNYDNSDFTNYLTSKGFFVTEESTSNYPRTSLSLASSLNMDFVQNLIGGRNRDASGENLMYPLLQDNTVEKFLKSQGYKYFHFGSWWEPTKVNKNADKNFYLEATSFIKPGEFTSKFLSTTMAEPIIELVSPKTILDEPMNHRNRIYLQFEKLPTVVSEKGPKFVFAHILIPHPPYVFGKKCEEKTQEQAKKETEMENYKEQLSCANIKVKKLVYEILKKSKNPPVIILQADEGPYPIKNGGKTAASNEWLKEKFPILNAYYLAGKKVDIPNDITPVNSFRLVFNVFFDTNLKFFPNKNYMYESLNHLYRLTEVTDKLK</sequence>
<protein>
    <recommendedName>
        <fullName evidence="3">Sulfatase N-terminal domain-containing protein</fullName>
    </recommendedName>
</protein>
<evidence type="ECO:0000259" key="3">
    <source>
        <dbReference type="Pfam" id="PF00884"/>
    </source>
</evidence>
<evidence type="ECO:0000256" key="1">
    <source>
        <dbReference type="SAM" id="Coils"/>
    </source>
</evidence>
<dbReference type="STRING" id="1802593.A2172_02940"/>
<accession>A0A1G1W5A8</accession>
<dbReference type="AlphaFoldDB" id="A0A1G1W5A8"/>
<feature type="coiled-coil region" evidence="1">
    <location>
        <begin position="400"/>
        <end position="434"/>
    </location>
</feature>
<dbReference type="Gene3D" id="3.40.720.10">
    <property type="entry name" value="Alkaline Phosphatase, subunit A"/>
    <property type="match status" value="1"/>
</dbReference>
<feature type="transmembrane region" description="Helical" evidence="2">
    <location>
        <begin position="59"/>
        <end position="81"/>
    </location>
</feature>
<comment type="caution">
    <text evidence="4">The sequence shown here is derived from an EMBL/GenBank/DDBJ whole genome shotgun (WGS) entry which is preliminary data.</text>
</comment>
<name>A0A1G1W5A8_9BACT</name>
<reference evidence="4 5" key="1">
    <citation type="journal article" date="2016" name="Nat. Commun.">
        <title>Thousands of microbial genomes shed light on interconnected biogeochemical processes in an aquifer system.</title>
        <authorList>
            <person name="Anantharaman K."/>
            <person name="Brown C.T."/>
            <person name="Hug L.A."/>
            <person name="Sharon I."/>
            <person name="Castelle C.J."/>
            <person name="Probst A.J."/>
            <person name="Thomas B.C."/>
            <person name="Singh A."/>
            <person name="Wilkins M.J."/>
            <person name="Karaoz U."/>
            <person name="Brodie E.L."/>
            <person name="Williams K.H."/>
            <person name="Hubbard S.S."/>
            <person name="Banfield J.F."/>
        </authorList>
    </citation>
    <scope>NUCLEOTIDE SEQUENCE [LARGE SCALE GENOMIC DNA]</scope>
</reference>